<evidence type="ECO:0000313" key="3">
    <source>
        <dbReference type="Proteomes" id="UP001528920"/>
    </source>
</evidence>
<evidence type="ECO:0000259" key="1">
    <source>
        <dbReference type="SMART" id="SM00460"/>
    </source>
</evidence>
<organism evidence="2 3">
    <name type="scientific">Paralabilibaculum antarcticum</name>
    <dbReference type="NCBI Taxonomy" id="2912572"/>
    <lineage>
        <taxon>Bacteria</taxon>
        <taxon>Pseudomonadati</taxon>
        <taxon>Bacteroidota</taxon>
        <taxon>Bacteroidia</taxon>
        <taxon>Marinilabiliales</taxon>
        <taxon>Marinifilaceae</taxon>
        <taxon>Paralabilibaculum</taxon>
    </lineage>
</organism>
<dbReference type="SUPFAM" id="SSF54001">
    <property type="entry name" value="Cysteine proteinases"/>
    <property type="match status" value="1"/>
</dbReference>
<dbReference type="Pfam" id="PF01841">
    <property type="entry name" value="Transglut_core"/>
    <property type="match status" value="1"/>
</dbReference>
<dbReference type="EMBL" id="JAKJSC010000008">
    <property type="protein sequence ID" value="MDE5420095.1"/>
    <property type="molecule type" value="Genomic_DNA"/>
</dbReference>
<evidence type="ECO:0000313" key="2">
    <source>
        <dbReference type="EMBL" id="MDE5420095.1"/>
    </source>
</evidence>
<feature type="domain" description="Transglutaminase-like" evidence="1">
    <location>
        <begin position="79"/>
        <end position="141"/>
    </location>
</feature>
<gene>
    <name evidence="2" type="ORF">L3049_19055</name>
</gene>
<proteinExistence type="predicted"/>
<dbReference type="RefSeq" id="WP_275111427.1">
    <property type="nucleotide sequence ID" value="NZ_JAKJSC010000008.1"/>
</dbReference>
<reference evidence="2 3" key="1">
    <citation type="submission" date="2022-01" db="EMBL/GenBank/DDBJ databases">
        <title>Labilibaculum sp. nov, a marine bacterium isolated from Antarctica.</title>
        <authorList>
            <person name="Dai W."/>
        </authorList>
    </citation>
    <scope>NUCLEOTIDE SEQUENCE [LARGE SCALE GENOMIC DNA]</scope>
    <source>
        <strain evidence="2 3">DW002</strain>
    </source>
</reference>
<dbReference type="InterPro" id="IPR052557">
    <property type="entry name" value="CAP/Cytokinesis_protein"/>
</dbReference>
<dbReference type="InterPro" id="IPR038765">
    <property type="entry name" value="Papain-like_cys_pep_sf"/>
</dbReference>
<dbReference type="SMART" id="SM00460">
    <property type="entry name" value="TGc"/>
    <property type="match status" value="1"/>
</dbReference>
<dbReference type="PANTHER" id="PTHR46333">
    <property type="entry name" value="CYTOKINESIS PROTEIN 3"/>
    <property type="match status" value="1"/>
</dbReference>
<dbReference type="Proteomes" id="UP001528920">
    <property type="component" value="Unassembled WGS sequence"/>
</dbReference>
<dbReference type="PANTHER" id="PTHR46333:SF2">
    <property type="entry name" value="CYTOKINESIS PROTEIN 3"/>
    <property type="match status" value="1"/>
</dbReference>
<dbReference type="InterPro" id="IPR002931">
    <property type="entry name" value="Transglutaminase-like"/>
</dbReference>
<sequence>MGQHTIENFDPDSFKSNSYRFNIPDSLTTNTKNIANYISANLRSESNKVKAAYSWITRNISYDVESMYKFNIERNSEVTLKNRKGTCQNYTILFNEIVNKIGIESYIVVGYTKEKGVISRSPHAWCVAKIDFRWFVFDPTWGAGELRKRSFKKKMTYDYFQMRAENAIKTHMPFDPIWQLLNYPVSNIEFEKGKTIGKNRDVYFNYRDSIKKYSSQYDLARIICIKGRIDKGGINNYLSYVYSLELEKAIESCYKRDVTMKYNLALKAYKEGIFSLNRFIDFRNDLFKPDKGDEYLIEMMDDIFSSFDTAKRHLDKIRTPNKITKQKMDQLYSALKADMQNVNAQKKFLDKILSTSKNYRKSLFYDKM</sequence>
<dbReference type="Gene3D" id="3.10.620.30">
    <property type="match status" value="1"/>
</dbReference>
<comment type="caution">
    <text evidence="2">The sequence shown here is derived from an EMBL/GenBank/DDBJ whole genome shotgun (WGS) entry which is preliminary data.</text>
</comment>
<protein>
    <recommendedName>
        <fullName evidence="1">Transglutaminase-like domain-containing protein</fullName>
    </recommendedName>
</protein>
<accession>A0ABT5VXG6</accession>
<name>A0ABT5VXG6_9BACT</name>
<keyword evidence="3" id="KW-1185">Reference proteome</keyword>